<name>A0A7S2TGU7_9EUKA</name>
<dbReference type="Gene3D" id="1.10.238.10">
    <property type="entry name" value="EF-hand"/>
    <property type="match status" value="1"/>
</dbReference>
<dbReference type="InterPro" id="IPR011992">
    <property type="entry name" value="EF-hand-dom_pair"/>
</dbReference>
<dbReference type="PANTHER" id="PTHR12085">
    <property type="entry name" value="SERINE/THREONINE-PROTEIN PHOSPHATASE 2A REGULATORY SUBUNIT B'' SUBUNIT GAMMA"/>
    <property type="match status" value="1"/>
</dbReference>
<accession>A0A7S2TGU7</accession>
<gene>
    <name evidence="3" type="ORF">LSP00402_LOCUS1106</name>
</gene>
<dbReference type="GO" id="GO:0030865">
    <property type="term" value="P:cortical cytoskeleton organization"/>
    <property type="evidence" value="ECO:0007669"/>
    <property type="project" value="TreeGrafter"/>
</dbReference>
<dbReference type="GO" id="GO:0000226">
    <property type="term" value="P:microtubule cytoskeleton organization"/>
    <property type="evidence" value="ECO:0007669"/>
    <property type="project" value="TreeGrafter"/>
</dbReference>
<dbReference type="AlphaFoldDB" id="A0A7S2TGU7"/>
<dbReference type="SUPFAM" id="SSF47473">
    <property type="entry name" value="EF-hand"/>
    <property type="match status" value="1"/>
</dbReference>
<sequence>MPRRGRFRLLREYARRLDVTEIPSIEDALRESRAQELKKRAGPVIPRFFGKNVQATGEPPLIAKLRKLSKDAVIERMISERATNEDLVDLHQDIKSMFGPEEKGVDSGWLDYDDFCKARKVAAPSLREALSLRLFLALPKSQSGFIKVDAVLCYLCRFLENQQGYLSLRKVVEMTGGMGGSAAISIESLTLWLRAQASQMTEIKQSYAVLESVYSQTSARKFAFFLDPNRTGRIGLTHLISSSHFAHFQHVQEREKLSARDRAQAPAQPNADPVRWFEPKTALKLYRVFAQLDVRKKARLRKEDFAKWNSGSLTTRFVDQLWQVIDMPKHDKKQSKEMSFDAYLDFALAMSHRFTPEGIRYLFGILDSESLGFLGRFHVQRFIDSIFDKLKQQNRGLPEEKKEGIVNEIFDMCRPRDAGKIEVRDLLASGQGGRILSIMIDATLFWLHEHREHILAGQNPNKTGRS</sequence>
<organism evidence="3">
    <name type="scientific">Lotharella oceanica</name>
    <dbReference type="NCBI Taxonomy" id="641309"/>
    <lineage>
        <taxon>Eukaryota</taxon>
        <taxon>Sar</taxon>
        <taxon>Rhizaria</taxon>
        <taxon>Cercozoa</taxon>
        <taxon>Chlorarachniophyceae</taxon>
        <taxon>Lotharella</taxon>
    </lineage>
</organism>
<dbReference type="InterPro" id="IPR039865">
    <property type="entry name" value="PPP2R3C"/>
</dbReference>
<comment type="subcellular location">
    <subcellularLocation>
        <location evidence="1">Cytoplasm</location>
    </subcellularLocation>
</comment>
<evidence type="ECO:0000256" key="1">
    <source>
        <dbReference type="ARBA" id="ARBA00004496"/>
    </source>
</evidence>
<dbReference type="EMBL" id="HBHP01001705">
    <property type="protein sequence ID" value="CAD9746040.1"/>
    <property type="molecule type" value="Transcribed_RNA"/>
</dbReference>
<evidence type="ECO:0000256" key="2">
    <source>
        <dbReference type="ARBA" id="ARBA00022490"/>
    </source>
</evidence>
<dbReference type="GO" id="GO:0035303">
    <property type="term" value="P:regulation of dephosphorylation"/>
    <property type="evidence" value="ECO:0007669"/>
    <property type="project" value="InterPro"/>
</dbReference>
<dbReference type="GO" id="GO:0005819">
    <property type="term" value="C:spindle"/>
    <property type="evidence" value="ECO:0007669"/>
    <property type="project" value="TreeGrafter"/>
</dbReference>
<proteinExistence type="predicted"/>
<evidence type="ECO:0000313" key="3">
    <source>
        <dbReference type="EMBL" id="CAD9746040.1"/>
    </source>
</evidence>
<evidence type="ECO:0008006" key="4">
    <source>
        <dbReference type="Google" id="ProtNLM"/>
    </source>
</evidence>
<dbReference type="GO" id="GO:0005737">
    <property type="term" value="C:cytoplasm"/>
    <property type="evidence" value="ECO:0007669"/>
    <property type="project" value="UniProtKB-SubCell"/>
</dbReference>
<keyword evidence="2" id="KW-0963">Cytoplasm</keyword>
<reference evidence="3" key="1">
    <citation type="submission" date="2021-01" db="EMBL/GenBank/DDBJ databases">
        <authorList>
            <person name="Corre E."/>
            <person name="Pelletier E."/>
            <person name="Niang G."/>
            <person name="Scheremetjew M."/>
            <person name="Finn R."/>
            <person name="Kale V."/>
            <person name="Holt S."/>
            <person name="Cochrane G."/>
            <person name="Meng A."/>
            <person name="Brown T."/>
            <person name="Cohen L."/>
        </authorList>
    </citation>
    <scope>NUCLEOTIDE SEQUENCE</scope>
    <source>
        <strain evidence="3">CCMP622</strain>
    </source>
</reference>
<dbReference type="PANTHER" id="PTHR12085:SF3">
    <property type="entry name" value="SERINE_THREONINE-PROTEIN PHOSPHATASE 2A REGULATORY SUBUNIT B'' SUBUNIT GAMMA"/>
    <property type="match status" value="1"/>
</dbReference>
<protein>
    <recommendedName>
        <fullName evidence="4">Serine/threonine-protein phosphatase 2A regulatory subunit B'' subunit gamma</fullName>
    </recommendedName>
</protein>